<keyword evidence="3" id="KW-0407">Ion channel</keyword>
<geneLocation type="plasmid" evidence="4">
    <name>patcfbp7129a</name>
</geneLocation>
<keyword evidence="3" id="KW-0813">Transport</keyword>
<feature type="domain" description="Potassium channel" evidence="2">
    <location>
        <begin position="5"/>
        <end position="69"/>
    </location>
</feature>
<keyword evidence="3" id="KW-0406">Ion transport</keyword>
<evidence type="ECO:0000313" key="4">
    <source>
        <dbReference type="Proteomes" id="UP000298649"/>
    </source>
</evidence>
<organism evidence="3 4">
    <name type="scientific">Agrobacterium tumefaciens</name>
    <dbReference type="NCBI Taxonomy" id="358"/>
    <lineage>
        <taxon>Bacteria</taxon>
        <taxon>Pseudomonadati</taxon>
        <taxon>Pseudomonadota</taxon>
        <taxon>Alphaproteobacteria</taxon>
        <taxon>Hyphomicrobiales</taxon>
        <taxon>Rhizobiaceae</taxon>
        <taxon>Rhizobium/Agrobacterium group</taxon>
        <taxon>Agrobacterium</taxon>
        <taxon>Agrobacterium tumefaciens complex</taxon>
    </lineage>
</organism>
<dbReference type="Pfam" id="PF07885">
    <property type="entry name" value="Ion_trans_2"/>
    <property type="match status" value="1"/>
</dbReference>
<dbReference type="Proteomes" id="UP000298649">
    <property type="component" value="Plasmid pAtCFBP7129a"/>
</dbReference>
<evidence type="ECO:0000313" key="3">
    <source>
        <dbReference type="EMBL" id="QCL98027.1"/>
    </source>
</evidence>
<dbReference type="Gene3D" id="1.10.287.70">
    <property type="match status" value="1"/>
</dbReference>
<evidence type="ECO:0000256" key="1">
    <source>
        <dbReference type="SAM" id="Phobius"/>
    </source>
</evidence>
<protein>
    <submittedName>
        <fullName evidence="3">Two pore domain potassium channel family protein</fullName>
    </submittedName>
</protein>
<gene>
    <name evidence="3" type="ORF">CFBP7129_27475</name>
</gene>
<feature type="transmembrane region" description="Helical" evidence="1">
    <location>
        <begin position="48"/>
        <end position="65"/>
    </location>
</feature>
<sequence length="107" mass="11719">MVTGFVYTTFFCHQGGLVGFVDALYFIVATMTRTGFSDITLPGPLGKLTSVVAMIVGISLFVRLAQSIVRPYKAMYPCEKCGLRRHEVDAVHCKACGQLLDIPNDND</sequence>
<accession>A0A4D7YQS0</accession>
<dbReference type="AlphaFoldDB" id="A0A4D7YQS0"/>
<evidence type="ECO:0000259" key="2">
    <source>
        <dbReference type="Pfam" id="PF07885"/>
    </source>
</evidence>
<keyword evidence="1" id="KW-1133">Transmembrane helix</keyword>
<keyword evidence="1" id="KW-0472">Membrane</keyword>
<proteinExistence type="predicted"/>
<dbReference type="GO" id="GO:0034220">
    <property type="term" value="P:monoatomic ion transmembrane transport"/>
    <property type="evidence" value="ECO:0007669"/>
    <property type="project" value="UniProtKB-KW"/>
</dbReference>
<dbReference type="SUPFAM" id="SSF81324">
    <property type="entry name" value="Voltage-gated potassium channels"/>
    <property type="match status" value="1"/>
</dbReference>
<dbReference type="EMBL" id="CP039924">
    <property type="protein sequence ID" value="QCL98027.1"/>
    <property type="molecule type" value="Genomic_DNA"/>
</dbReference>
<keyword evidence="3" id="KW-0614">Plasmid</keyword>
<name>A0A4D7YQS0_AGRTU</name>
<dbReference type="InterPro" id="IPR013099">
    <property type="entry name" value="K_chnl_dom"/>
</dbReference>
<feature type="transmembrane region" description="Helical" evidence="1">
    <location>
        <begin position="7"/>
        <end position="28"/>
    </location>
</feature>
<reference evidence="3 4" key="1">
    <citation type="submission" date="2019-04" db="EMBL/GenBank/DDBJ databases">
        <title>Complete genome sequence of Agrobacterium tumefaciens CFBP7129.</title>
        <authorList>
            <person name="Haryono M."/>
            <person name="Lin Y.-C."/>
            <person name="Lai E.-M."/>
            <person name="Kuo C.-H."/>
        </authorList>
    </citation>
    <scope>NUCLEOTIDE SEQUENCE [LARGE SCALE GENOMIC DNA]</scope>
    <source>
        <strain evidence="3 4">CFBP7129</strain>
        <plasmid evidence="4">patcfbp7129a</plasmid>
    </source>
</reference>
<keyword evidence="1" id="KW-0812">Transmembrane</keyword>